<sequence>MIIRLLNIQFTRLKRQKILYLFFVVMAVIIISNALGCAGSSEDYDMGYYAGGKFPTMCMQSYIDIVGTLFLSFISAVLICGEKASGMFRQPLLNGVSKRQLLIAKTVSIFTVALICFLFVAIVSIVTGFVLWGSHIFDNAQEYLLQMLLLAFPQTTMVLFLVLLSLYMSNISSMMCASLIILLVNNLFSQFFGSYISFIDFMYYLYAFSGYNGIELTSKIIILGIAVNIITGIILIYGIIRRTNNMIM</sequence>
<keyword evidence="1" id="KW-0812">Transmembrane</keyword>
<feature type="transmembrane region" description="Helical" evidence="1">
    <location>
        <begin position="143"/>
        <end position="167"/>
    </location>
</feature>
<keyword evidence="1" id="KW-1133">Transmembrane helix</keyword>
<feature type="transmembrane region" description="Helical" evidence="1">
    <location>
        <begin position="102"/>
        <end position="131"/>
    </location>
</feature>
<protein>
    <submittedName>
        <fullName evidence="2">ABC transporter permease subunit</fullName>
    </submittedName>
</protein>
<feature type="transmembrane region" description="Helical" evidence="1">
    <location>
        <begin position="220"/>
        <end position="240"/>
    </location>
</feature>
<evidence type="ECO:0000313" key="2">
    <source>
        <dbReference type="EMBL" id="MXP74620.1"/>
    </source>
</evidence>
<comment type="caution">
    <text evidence="2">The sequence shown here is derived from an EMBL/GenBank/DDBJ whole genome shotgun (WGS) entry which is preliminary data.</text>
</comment>
<organism evidence="2 3">
    <name type="scientific">Sporofaciens musculi</name>
    <dbReference type="NCBI Taxonomy" id="2681861"/>
    <lineage>
        <taxon>Bacteria</taxon>
        <taxon>Bacillati</taxon>
        <taxon>Bacillota</taxon>
        <taxon>Clostridia</taxon>
        <taxon>Lachnospirales</taxon>
        <taxon>Lachnospiraceae</taxon>
        <taxon>Sporofaciens</taxon>
    </lineage>
</organism>
<dbReference type="RefSeq" id="WP_159749973.1">
    <property type="nucleotide sequence ID" value="NZ_WUQX01000001.1"/>
</dbReference>
<feature type="transmembrane region" description="Helical" evidence="1">
    <location>
        <begin position="179"/>
        <end position="208"/>
    </location>
</feature>
<reference evidence="2 3" key="1">
    <citation type="submission" date="2019-12" db="EMBL/GenBank/DDBJ databases">
        <title>Sporaefaciens musculi gen. nov., sp. nov., a novel bacterium isolated from the caecum of an obese mouse.</title>
        <authorList>
            <person name="Rasmussen T.S."/>
            <person name="Streidl T."/>
            <person name="Hitch T.C.A."/>
            <person name="Wortmann E."/>
            <person name="Deptula P."/>
            <person name="Hansen M."/>
            <person name="Nielsen D.S."/>
            <person name="Clavel T."/>
            <person name="Vogensen F.K."/>
        </authorList>
    </citation>
    <scope>NUCLEOTIDE SEQUENCE [LARGE SCALE GENOMIC DNA]</scope>
    <source>
        <strain evidence="2 3">WCA-9-b2</strain>
    </source>
</reference>
<dbReference type="Pfam" id="PF12730">
    <property type="entry name" value="ABC2_membrane_4"/>
    <property type="match status" value="1"/>
</dbReference>
<proteinExistence type="predicted"/>
<feature type="transmembrane region" description="Helical" evidence="1">
    <location>
        <begin position="61"/>
        <end position="81"/>
    </location>
</feature>
<feature type="transmembrane region" description="Helical" evidence="1">
    <location>
        <begin position="20"/>
        <end position="41"/>
    </location>
</feature>
<gene>
    <name evidence="2" type="ORF">GN277_04265</name>
</gene>
<dbReference type="Proteomes" id="UP000460412">
    <property type="component" value="Unassembled WGS sequence"/>
</dbReference>
<accession>A0A7X3SHP7</accession>
<evidence type="ECO:0000256" key="1">
    <source>
        <dbReference type="SAM" id="Phobius"/>
    </source>
</evidence>
<name>A0A7X3SHP7_9FIRM</name>
<dbReference type="AlphaFoldDB" id="A0A7X3SHP7"/>
<keyword evidence="1" id="KW-0472">Membrane</keyword>
<keyword evidence="3" id="KW-1185">Reference proteome</keyword>
<dbReference type="EMBL" id="WUQX01000001">
    <property type="protein sequence ID" value="MXP74620.1"/>
    <property type="molecule type" value="Genomic_DNA"/>
</dbReference>
<evidence type="ECO:0000313" key="3">
    <source>
        <dbReference type="Proteomes" id="UP000460412"/>
    </source>
</evidence>